<gene>
    <name evidence="3" type="ORF">C8A05DRAFT_40004</name>
</gene>
<evidence type="ECO:0000256" key="1">
    <source>
        <dbReference type="ARBA" id="ARBA00023002"/>
    </source>
</evidence>
<organism evidence="3 4">
    <name type="scientific">Staphylotrichum tortipilum</name>
    <dbReference type="NCBI Taxonomy" id="2831512"/>
    <lineage>
        <taxon>Eukaryota</taxon>
        <taxon>Fungi</taxon>
        <taxon>Dikarya</taxon>
        <taxon>Ascomycota</taxon>
        <taxon>Pezizomycotina</taxon>
        <taxon>Sordariomycetes</taxon>
        <taxon>Sordariomycetidae</taxon>
        <taxon>Sordariales</taxon>
        <taxon>Chaetomiaceae</taxon>
        <taxon>Staphylotrichum</taxon>
    </lineage>
</organism>
<dbReference type="Pfam" id="PF07976">
    <property type="entry name" value="Phe_hydrox_dim"/>
    <property type="match status" value="1"/>
</dbReference>
<evidence type="ECO:0000313" key="4">
    <source>
        <dbReference type="Proteomes" id="UP001303889"/>
    </source>
</evidence>
<dbReference type="Gene3D" id="3.40.30.20">
    <property type="match status" value="1"/>
</dbReference>
<evidence type="ECO:0000313" key="3">
    <source>
        <dbReference type="EMBL" id="KAK3896462.1"/>
    </source>
</evidence>
<dbReference type="SUPFAM" id="SSF52833">
    <property type="entry name" value="Thioredoxin-like"/>
    <property type="match status" value="1"/>
</dbReference>
<feature type="domain" description="Phenol hydroxylase-like C-terminal dimerisation" evidence="2">
    <location>
        <begin position="36"/>
        <end position="137"/>
    </location>
</feature>
<dbReference type="InterPro" id="IPR038220">
    <property type="entry name" value="PHOX_C_sf"/>
</dbReference>
<proteinExistence type="predicted"/>
<reference evidence="3" key="1">
    <citation type="journal article" date="2023" name="Mol. Phylogenet. Evol.">
        <title>Genome-scale phylogeny and comparative genomics of the fungal order Sordariales.</title>
        <authorList>
            <person name="Hensen N."/>
            <person name="Bonometti L."/>
            <person name="Westerberg I."/>
            <person name="Brannstrom I.O."/>
            <person name="Guillou S."/>
            <person name="Cros-Aarteil S."/>
            <person name="Calhoun S."/>
            <person name="Haridas S."/>
            <person name="Kuo A."/>
            <person name="Mondo S."/>
            <person name="Pangilinan J."/>
            <person name="Riley R."/>
            <person name="LaButti K."/>
            <person name="Andreopoulos B."/>
            <person name="Lipzen A."/>
            <person name="Chen C."/>
            <person name="Yan M."/>
            <person name="Daum C."/>
            <person name="Ng V."/>
            <person name="Clum A."/>
            <person name="Steindorff A."/>
            <person name="Ohm R.A."/>
            <person name="Martin F."/>
            <person name="Silar P."/>
            <person name="Natvig D.O."/>
            <person name="Lalanne C."/>
            <person name="Gautier V."/>
            <person name="Ament-Velasquez S.L."/>
            <person name="Kruys A."/>
            <person name="Hutchinson M.I."/>
            <person name="Powell A.J."/>
            <person name="Barry K."/>
            <person name="Miller A.N."/>
            <person name="Grigoriev I.V."/>
            <person name="Debuchy R."/>
            <person name="Gladieux P."/>
            <person name="Hiltunen Thoren M."/>
            <person name="Johannesson H."/>
        </authorList>
    </citation>
    <scope>NUCLEOTIDE SEQUENCE</scope>
    <source>
        <strain evidence="3">CBS 103.79</strain>
    </source>
</reference>
<dbReference type="InterPro" id="IPR036249">
    <property type="entry name" value="Thioredoxin-like_sf"/>
</dbReference>
<dbReference type="Proteomes" id="UP001303889">
    <property type="component" value="Unassembled WGS sequence"/>
</dbReference>
<keyword evidence="4" id="KW-1185">Reference proteome</keyword>
<dbReference type="EMBL" id="MU856627">
    <property type="protein sequence ID" value="KAK3896462.1"/>
    <property type="molecule type" value="Genomic_DNA"/>
</dbReference>
<reference evidence="3" key="2">
    <citation type="submission" date="2023-05" db="EMBL/GenBank/DDBJ databases">
        <authorList>
            <consortium name="Lawrence Berkeley National Laboratory"/>
            <person name="Steindorff A."/>
            <person name="Hensen N."/>
            <person name="Bonometti L."/>
            <person name="Westerberg I."/>
            <person name="Brannstrom I.O."/>
            <person name="Guillou S."/>
            <person name="Cros-Aarteil S."/>
            <person name="Calhoun S."/>
            <person name="Haridas S."/>
            <person name="Kuo A."/>
            <person name="Mondo S."/>
            <person name="Pangilinan J."/>
            <person name="Riley R."/>
            <person name="Labutti K."/>
            <person name="Andreopoulos B."/>
            <person name="Lipzen A."/>
            <person name="Chen C."/>
            <person name="Yanf M."/>
            <person name="Daum C."/>
            <person name="Ng V."/>
            <person name="Clum A."/>
            <person name="Ohm R."/>
            <person name="Martin F."/>
            <person name="Silar P."/>
            <person name="Natvig D."/>
            <person name="Lalanne C."/>
            <person name="Gautier V."/>
            <person name="Ament-Velasquez S.L."/>
            <person name="Kruys A."/>
            <person name="Hutchinson M.I."/>
            <person name="Powell A.J."/>
            <person name="Barry K."/>
            <person name="Miller A.N."/>
            <person name="Grigoriev I.V."/>
            <person name="Debuchy R."/>
            <person name="Gladieux P."/>
            <person name="Thoren M.H."/>
            <person name="Johannesson H."/>
        </authorList>
    </citation>
    <scope>NUCLEOTIDE SEQUENCE</scope>
    <source>
        <strain evidence="3">CBS 103.79</strain>
    </source>
</reference>
<evidence type="ECO:0000259" key="2">
    <source>
        <dbReference type="Pfam" id="PF07976"/>
    </source>
</evidence>
<comment type="caution">
    <text evidence="3">The sequence shown here is derived from an EMBL/GenBank/DDBJ whole genome shotgun (WGS) entry which is preliminary data.</text>
</comment>
<name>A0AAN6RLR5_9PEZI</name>
<dbReference type="AlphaFoldDB" id="A0AAN6RLR5"/>
<dbReference type="InterPro" id="IPR012941">
    <property type="entry name" value="Phe_hydrox_C_dim_dom"/>
</dbReference>
<accession>A0AAN6RLR5</accession>
<protein>
    <submittedName>
        <fullName evidence="3">Phenol hydroxylase</fullName>
    </submittedName>
</protein>
<sequence>MKFTTGLSIRHQISCAVQLPQGVPDLGPSLLKADPIPGKRLLNFQAVYHADGRTVRIQTRLQATGVFRVIVFAGDIAEPQLLAKLQALGRFLADRESGLGALTMPSDSDDSAAWQKVPVEALVVHCADRGRVGLMDLEV</sequence>
<dbReference type="GO" id="GO:0016491">
    <property type="term" value="F:oxidoreductase activity"/>
    <property type="evidence" value="ECO:0007669"/>
    <property type="project" value="UniProtKB-KW"/>
</dbReference>
<keyword evidence="1" id="KW-0560">Oxidoreductase</keyword>